<evidence type="ECO:0000256" key="3">
    <source>
        <dbReference type="ARBA" id="ARBA00023277"/>
    </source>
</evidence>
<dbReference type="EMBL" id="DF848307">
    <property type="protein sequence ID" value="GAT53418.1"/>
    <property type="molecule type" value="Genomic_DNA"/>
</dbReference>
<keyword evidence="4" id="KW-0812">Transmembrane</keyword>
<evidence type="ECO:0000313" key="6">
    <source>
        <dbReference type="Proteomes" id="UP000815677"/>
    </source>
</evidence>
<protein>
    <recommendedName>
        <fullName evidence="7">Proteophosphoglycan 5</fullName>
    </recommendedName>
</protein>
<feature type="transmembrane region" description="Helical" evidence="4">
    <location>
        <begin position="38"/>
        <end position="60"/>
    </location>
</feature>
<keyword evidence="1" id="KW-0808">Transferase</keyword>
<dbReference type="InterPro" id="IPR045130">
    <property type="entry name" value="OFUT2-like"/>
</dbReference>
<evidence type="ECO:0000256" key="4">
    <source>
        <dbReference type="SAM" id="Phobius"/>
    </source>
</evidence>
<dbReference type="PANTHER" id="PTHR13398">
    <property type="entry name" value="GDP-FUCOSE PROTEIN O-FUCOSYLTRANSFERASE 2"/>
    <property type="match status" value="1"/>
</dbReference>
<evidence type="ECO:0000256" key="1">
    <source>
        <dbReference type="ARBA" id="ARBA00022679"/>
    </source>
</evidence>
<keyword evidence="4" id="KW-1133">Transmembrane helix</keyword>
<evidence type="ECO:0000256" key="2">
    <source>
        <dbReference type="ARBA" id="ARBA00023253"/>
    </source>
</evidence>
<keyword evidence="4" id="KW-0472">Membrane</keyword>
<evidence type="ECO:0000313" key="5">
    <source>
        <dbReference type="EMBL" id="GAT53418.1"/>
    </source>
</evidence>
<sequence>MDNSLRARYCIPAPKSPSRQRSPVKPARRRRCPCGFRHLFGGLKLFLSALLSLAVLFTQFPATDDPTTSLPSRTALSRVIPSVLRLPQMRAQAPPRKMPLVDRSVLQRLAALEIFPDPDERPYFSPDDTLTRMPLVTRIPETSASSKRSTPVPPLDCGPSPCRFLLPLRVAEQESNARLHLAQIIHLAHELDRTLVLPNVGKNHIGACFKWPFDAYYDPTQYINQTLRSGAPTVVSMEVFRHWLDNSGATNPTGRSVVLSSKLPENRLTITAFSTLQIRPGGDPEADFPSCFATKFDALNVFEHTPIHIFPTEEYPGPAIRELLSATNPFDEEEDESGGDATVVLLTYDYRHELFPSAIPPRYSPALRGLAARLAPSEPYVAVHWRTESGSVSSDMLVGCVENLVHVIWRLRDEHPELQVVWLASDISRDSGARILLERAFADEEKLVGLYVTELMEADLRRAHANAGLGLDPAFLRDTGLRSILEKLVASRARVFVTGGTGCARRSSFEQQIIDARRELEAENIVEYFTAELV</sequence>
<gene>
    <name evidence="5" type="ORF">MCHLO_10367</name>
</gene>
<organism evidence="5 6">
    <name type="scientific">Mycena chlorophos</name>
    <name type="common">Agaric fungus</name>
    <name type="synonym">Agaricus chlorophos</name>
    <dbReference type="NCBI Taxonomy" id="658473"/>
    <lineage>
        <taxon>Eukaryota</taxon>
        <taxon>Fungi</taxon>
        <taxon>Dikarya</taxon>
        <taxon>Basidiomycota</taxon>
        <taxon>Agaricomycotina</taxon>
        <taxon>Agaricomycetes</taxon>
        <taxon>Agaricomycetidae</taxon>
        <taxon>Agaricales</taxon>
        <taxon>Marasmiineae</taxon>
        <taxon>Mycenaceae</taxon>
        <taxon>Mycena</taxon>
    </lineage>
</organism>
<dbReference type="Gene3D" id="3.40.50.11350">
    <property type="match status" value="1"/>
</dbReference>
<evidence type="ECO:0008006" key="7">
    <source>
        <dbReference type="Google" id="ProtNLM"/>
    </source>
</evidence>
<reference evidence="5" key="1">
    <citation type="submission" date="2014-09" db="EMBL/GenBank/DDBJ databases">
        <title>Genome sequence of the luminous mushroom Mycena chlorophos for searching fungal bioluminescence genes.</title>
        <authorList>
            <person name="Tanaka Y."/>
            <person name="Kasuga D."/>
            <person name="Oba Y."/>
            <person name="Hase S."/>
            <person name="Sato K."/>
            <person name="Oba Y."/>
            <person name="Sakakibara Y."/>
        </authorList>
    </citation>
    <scope>NUCLEOTIDE SEQUENCE</scope>
</reference>
<dbReference type="PANTHER" id="PTHR13398:SF0">
    <property type="entry name" value="GDP-FUCOSE PROTEIN O-FUCOSYLTRANSFERASE 2"/>
    <property type="match status" value="1"/>
</dbReference>
<accession>A0ABQ0LQM2</accession>
<dbReference type="Proteomes" id="UP000815677">
    <property type="component" value="Unassembled WGS sequence"/>
</dbReference>
<name>A0ABQ0LQM2_MYCCL</name>
<keyword evidence="6" id="KW-1185">Reference proteome</keyword>
<keyword evidence="3" id="KW-0119">Carbohydrate metabolism</keyword>
<keyword evidence="2" id="KW-0294">Fucose metabolism</keyword>
<proteinExistence type="predicted"/>